<reference evidence="1 2" key="1">
    <citation type="submission" date="2019-08" db="EMBL/GenBank/DDBJ databases">
        <title>Dermacoccus abyssi strain HZAU 226, whole genome Nanopore sequencing project.</title>
        <authorList>
            <person name="Guo A."/>
            <person name="Zhang X."/>
            <person name="Ruan Y."/>
            <person name="Liu W."/>
            <person name="Chen Q."/>
            <person name="Gu L."/>
        </authorList>
    </citation>
    <scope>NUCLEOTIDE SEQUENCE [LARGE SCALE GENOMIC DNA]</scope>
    <source>
        <strain evidence="1 2">HZAU 226</strain>
    </source>
</reference>
<gene>
    <name evidence="1" type="ORF">FV141_11250</name>
</gene>
<accession>A0ABX5ZBE8</accession>
<protein>
    <submittedName>
        <fullName evidence="1">DUF3732 domain-containing protein</fullName>
    </submittedName>
</protein>
<proteinExistence type="predicted"/>
<keyword evidence="2" id="KW-1185">Reference proteome</keyword>
<sequence>MLDQPTQAFFFPEEVVDAAEDENADWEAVRRQFTLMRDVVAVLAGDLQVIVCDHANLADDWFQEAVVEKLAKRCRFHPHRLAGGRIGMNARATGAPALRKRLWSTGLARGEGKR</sequence>
<dbReference type="EMBL" id="CP043031">
    <property type="protein sequence ID" value="QEH94043.1"/>
    <property type="molecule type" value="Genomic_DNA"/>
</dbReference>
<dbReference type="Proteomes" id="UP000323565">
    <property type="component" value="Chromosome"/>
</dbReference>
<evidence type="ECO:0000313" key="1">
    <source>
        <dbReference type="EMBL" id="QEH94043.1"/>
    </source>
</evidence>
<dbReference type="InterPro" id="IPR022205">
    <property type="entry name" value="DUF3732"/>
</dbReference>
<dbReference type="Pfam" id="PF12532">
    <property type="entry name" value="DUF3732"/>
    <property type="match status" value="1"/>
</dbReference>
<evidence type="ECO:0000313" key="2">
    <source>
        <dbReference type="Proteomes" id="UP000323565"/>
    </source>
</evidence>
<organism evidence="1 2">
    <name type="scientific">Dermacoccus abyssi</name>
    <dbReference type="NCBI Taxonomy" id="322596"/>
    <lineage>
        <taxon>Bacteria</taxon>
        <taxon>Bacillati</taxon>
        <taxon>Actinomycetota</taxon>
        <taxon>Actinomycetes</taxon>
        <taxon>Micrococcales</taxon>
        <taxon>Dermacoccaceae</taxon>
        <taxon>Dermacoccus</taxon>
    </lineage>
</organism>
<name>A0ABX5ZBE8_9MICO</name>